<protein>
    <submittedName>
        <fullName evidence="1">ParB N-terminal domain-containing protein</fullName>
    </submittedName>
</protein>
<dbReference type="InterPro" id="IPR036086">
    <property type="entry name" value="ParB/Sulfiredoxin_sf"/>
</dbReference>
<reference evidence="1 2" key="1">
    <citation type="submission" date="2020-11" db="EMBL/GenBank/DDBJ databases">
        <authorList>
            <person name="Kim M.K."/>
        </authorList>
    </citation>
    <scope>NUCLEOTIDE SEQUENCE [LARGE SCALE GENOMIC DNA]</scope>
    <source>
        <strain evidence="1 2">BT290</strain>
    </source>
</reference>
<dbReference type="Proteomes" id="UP000611708">
    <property type="component" value="Unassembled WGS sequence"/>
</dbReference>
<keyword evidence="2" id="KW-1185">Reference proteome</keyword>
<name>A0ABS0HTZ5_9HYPH</name>
<comment type="caution">
    <text evidence="1">The sequence shown here is derived from an EMBL/GenBank/DDBJ whole genome shotgun (WGS) entry which is preliminary data.</text>
</comment>
<sequence length="297" mass="32283">MLRRADPLNSQVDLGGSSASLIKDAAFIDIRPGVTARCGLCLVAQLPANPHNARVHSSKQIKKIGRSLEIAGHLSSIIADEMWTILAGHGRIQASNCSGAQCVPVVQVIDLSEAQKRVFLIADNCIVEGARTDRKKLAEQIPELTPLLESIGCQLTDTGLGMAEIDQLTIGFEDSSHNPADEIDPALLQEMIVLQHGNLFVLGEHRLLVGDARERSAADRLMNGEQTAATFLDLPYNVKISSIVGRGKIQHVEFAMGSGEMSRTEFVAFMKSILSNVAHVSRQSAVHFLCIEWKHVH</sequence>
<dbReference type="SUPFAM" id="SSF110849">
    <property type="entry name" value="ParB/Sulfiredoxin"/>
    <property type="match status" value="1"/>
</dbReference>
<dbReference type="SUPFAM" id="SSF53335">
    <property type="entry name" value="S-adenosyl-L-methionine-dependent methyltransferases"/>
    <property type="match status" value="1"/>
</dbReference>
<evidence type="ECO:0000313" key="1">
    <source>
        <dbReference type="EMBL" id="MBF9196956.1"/>
    </source>
</evidence>
<proteinExistence type="predicted"/>
<accession>A0ABS0HTZ5</accession>
<evidence type="ECO:0000313" key="2">
    <source>
        <dbReference type="Proteomes" id="UP000611708"/>
    </source>
</evidence>
<organism evidence="1 2">
    <name type="scientific">Microvirga terrestris</name>
    <dbReference type="NCBI Taxonomy" id="2791024"/>
    <lineage>
        <taxon>Bacteria</taxon>
        <taxon>Pseudomonadati</taxon>
        <taxon>Pseudomonadota</taxon>
        <taxon>Alphaproteobacteria</taxon>
        <taxon>Hyphomicrobiales</taxon>
        <taxon>Methylobacteriaceae</taxon>
        <taxon>Microvirga</taxon>
    </lineage>
</organism>
<dbReference type="EMBL" id="JADQDN010000006">
    <property type="protein sequence ID" value="MBF9196956.1"/>
    <property type="molecule type" value="Genomic_DNA"/>
</dbReference>
<dbReference type="InterPro" id="IPR029063">
    <property type="entry name" value="SAM-dependent_MTases_sf"/>
</dbReference>
<gene>
    <name evidence="1" type="ORF">I2H36_12970</name>
</gene>